<name>A0ACB8QH45_9AGAM</name>
<evidence type="ECO:0000313" key="1">
    <source>
        <dbReference type="EMBL" id="KAI0030950.1"/>
    </source>
</evidence>
<evidence type="ECO:0000313" key="2">
    <source>
        <dbReference type="Proteomes" id="UP000814128"/>
    </source>
</evidence>
<keyword evidence="2" id="KW-1185">Reference proteome</keyword>
<reference evidence="1" key="2">
    <citation type="journal article" date="2022" name="New Phytol.">
        <title>Evolutionary transition to the ectomycorrhizal habit in the genomes of a hyperdiverse lineage of mushroom-forming fungi.</title>
        <authorList>
            <person name="Looney B."/>
            <person name="Miyauchi S."/>
            <person name="Morin E."/>
            <person name="Drula E."/>
            <person name="Courty P.E."/>
            <person name="Kohler A."/>
            <person name="Kuo A."/>
            <person name="LaButti K."/>
            <person name="Pangilinan J."/>
            <person name="Lipzen A."/>
            <person name="Riley R."/>
            <person name="Andreopoulos W."/>
            <person name="He G."/>
            <person name="Johnson J."/>
            <person name="Nolan M."/>
            <person name="Tritt A."/>
            <person name="Barry K.W."/>
            <person name="Grigoriev I.V."/>
            <person name="Nagy L.G."/>
            <person name="Hibbett D."/>
            <person name="Henrissat B."/>
            <person name="Matheny P.B."/>
            <person name="Labbe J."/>
            <person name="Martin F.M."/>
        </authorList>
    </citation>
    <scope>NUCLEOTIDE SEQUENCE</scope>
    <source>
        <strain evidence="1">EC-137</strain>
    </source>
</reference>
<proteinExistence type="predicted"/>
<gene>
    <name evidence="1" type="ORF">K488DRAFT_37100</name>
</gene>
<dbReference type="Proteomes" id="UP000814128">
    <property type="component" value="Unassembled WGS sequence"/>
</dbReference>
<accession>A0ACB8QH45</accession>
<dbReference type="EMBL" id="MU273599">
    <property type="protein sequence ID" value="KAI0030950.1"/>
    <property type="molecule type" value="Genomic_DNA"/>
</dbReference>
<protein>
    <submittedName>
        <fullName evidence="1">Uncharacterized protein</fullName>
    </submittedName>
</protein>
<organism evidence="1 2">
    <name type="scientific">Vararia minispora EC-137</name>
    <dbReference type="NCBI Taxonomy" id="1314806"/>
    <lineage>
        <taxon>Eukaryota</taxon>
        <taxon>Fungi</taxon>
        <taxon>Dikarya</taxon>
        <taxon>Basidiomycota</taxon>
        <taxon>Agaricomycotina</taxon>
        <taxon>Agaricomycetes</taxon>
        <taxon>Russulales</taxon>
        <taxon>Lachnocladiaceae</taxon>
        <taxon>Vararia</taxon>
    </lineage>
</organism>
<feature type="non-terminal residue" evidence="1">
    <location>
        <position position="193"/>
    </location>
</feature>
<reference evidence="1" key="1">
    <citation type="submission" date="2021-02" db="EMBL/GenBank/DDBJ databases">
        <authorList>
            <consortium name="DOE Joint Genome Institute"/>
            <person name="Ahrendt S."/>
            <person name="Looney B.P."/>
            <person name="Miyauchi S."/>
            <person name="Morin E."/>
            <person name="Drula E."/>
            <person name="Courty P.E."/>
            <person name="Chicoki N."/>
            <person name="Fauchery L."/>
            <person name="Kohler A."/>
            <person name="Kuo A."/>
            <person name="Labutti K."/>
            <person name="Pangilinan J."/>
            <person name="Lipzen A."/>
            <person name="Riley R."/>
            <person name="Andreopoulos W."/>
            <person name="He G."/>
            <person name="Johnson J."/>
            <person name="Barry K.W."/>
            <person name="Grigoriev I.V."/>
            <person name="Nagy L."/>
            <person name="Hibbett D."/>
            <person name="Henrissat B."/>
            <person name="Matheny P.B."/>
            <person name="Labbe J."/>
            <person name="Martin F."/>
        </authorList>
    </citation>
    <scope>NUCLEOTIDE SEQUENCE</scope>
    <source>
        <strain evidence="1">EC-137</strain>
    </source>
</reference>
<comment type="caution">
    <text evidence="1">The sequence shown here is derived from an EMBL/GenBank/DDBJ whole genome shotgun (WGS) entry which is preliminary data.</text>
</comment>
<sequence>MAPTFLQAVTVLLLTSVAHVQAETHTIRFDNQCGQGTPILILGGQIVSNGSEYSTSGNALSGIAYVGECGFNGEGCSLIEFTLNNPICVGCGSSADISLIPPHAFNVPTTFSYFNGCDGQGATCNSATCNTAFFKSDDNQVQVGCQTDNVGLLVSFCTEGSSSASASSATPSSNEPTIFRTPVVTPQSATPTT</sequence>